<keyword evidence="1" id="KW-0812">Transmembrane</keyword>
<feature type="transmembrane region" description="Helical" evidence="1">
    <location>
        <begin position="12"/>
        <end position="35"/>
    </location>
</feature>
<accession>A0A162JHI2</accession>
<protein>
    <submittedName>
        <fullName evidence="2">Uncharacterized protein</fullName>
    </submittedName>
</protein>
<comment type="caution">
    <text evidence="2">The sequence shown here is derived from an EMBL/GenBank/DDBJ whole genome shotgun (WGS) entry which is preliminary data.</text>
</comment>
<gene>
    <name evidence="2" type="ORF">A2J07_02590</name>
</gene>
<evidence type="ECO:0000313" key="3">
    <source>
        <dbReference type="Proteomes" id="UP000075816"/>
    </source>
</evidence>
<evidence type="ECO:0000313" key="2">
    <source>
        <dbReference type="EMBL" id="KYL05770.1"/>
    </source>
</evidence>
<proteinExistence type="predicted"/>
<dbReference type="KEGG" id="fnf:BSQ88_05705"/>
<keyword evidence="1" id="KW-0472">Membrane</keyword>
<sequence length="70" mass="8518">MCQAIEEIYRKFLNILIFRYQYHFLLTNTLFFYNYPGSESGENINALFSLFLRNIKLILQLILFHFILFS</sequence>
<dbReference type="AlphaFoldDB" id="A0A162JHI2"/>
<reference evidence="2 3" key="1">
    <citation type="submission" date="2016-03" db="EMBL/GenBank/DDBJ databases">
        <title>Comparative genomics of human isolates of Fusobacterium necrophorum.</title>
        <authorList>
            <person name="Jensen A."/>
            <person name="Bank S."/>
            <person name="Andersen P.S."/>
            <person name="Kristensen L.H."/>
            <person name="Prag J."/>
        </authorList>
    </citation>
    <scope>NUCLEOTIDE SEQUENCE [LARGE SCALE GENOMIC DNA]</scope>
    <source>
        <strain evidence="2 3">LS_1264</strain>
    </source>
</reference>
<dbReference type="EMBL" id="LVEA01000001">
    <property type="protein sequence ID" value="KYL05770.1"/>
    <property type="molecule type" value="Genomic_DNA"/>
</dbReference>
<dbReference type="Proteomes" id="UP000075816">
    <property type="component" value="Unassembled WGS sequence"/>
</dbReference>
<keyword evidence="1" id="KW-1133">Transmembrane helix</keyword>
<feature type="transmembrane region" description="Helical" evidence="1">
    <location>
        <begin position="47"/>
        <end position="69"/>
    </location>
</feature>
<organism evidence="2 3">
    <name type="scientific">Fusobacterium necrophorum subsp. funduliforme</name>
    <dbReference type="NCBI Taxonomy" id="143387"/>
    <lineage>
        <taxon>Bacteria</taxon>
        <taxon>Fusobacteriati</taxon>
        <taxon>Fusobacteriota</taxon>
        <taxon>Fusobacteriia</taxon>
        <taxon>Fusobacteriales</taxon>
        <taxon>Fusobacteriaceae</taxon>
        <taxon>Fusobacterium</taxon>
    </lineage>
</organism>
<evidence type="ECO:0000256" key="1">
    <source>
        <dbReference type="SAM" id="Phobius"/>
    </source>
</evidence>
<name>A0A162JHI2_9FUSO</name>